<gene>
    <name evidence="3" type="ORF">MAM_05188</name>
</gene>
<evidence type="ECO:0000256" key="1">
    <source>
        <dbReference type="ARBA" id="ARBA00022801"/>
    </source>
</evidence>
<dbReference type="OrthoDB" id="2373480at2759"/>
<dbReference type="PIRSF" id="PIRSF029171">
    <property type="entry name" value="Esterase_LipA"/>
    <property type="match status" value="1"/>
</dbReference>
<dbReference type="Gene3D" id="1.10.260.130">
    <property type="match status" value="1"/>
</dbReference>
<accession>A0A0B2WTU8</accession>
<dbReference type="EMBL" id="AZHE01000012">
    <property type="protein sequence ID" value="KHN97079.1"/>
    <property type="molecule type" value="Genomic_DNA"/>
</dbReference>
<dbReference type="AlphaFoldDB" id="A0A0B2WTU8"/>
<comment type="caution">
    <text evidence="3">The sequence shown here is derived from an EMBL/GenBank/DDBJ whole genome shotgun (WGS) entry which is preliminary data.</text>
</comment>
<dbReference type="RefSeq" id="XP_040678145.1">
    <property type="nucleotide sequence ID" value="XM_040823986.1"/>
</dbReference>
<protein>
    <submittedName>
        <fullName evidence="3">Lipase, secreted</fullName>
    </submittedName>
</protein>
<reference evidence="3 4" key="1">
    <citation type="journal article" date="2014" name="Proc. Natl. Acad. Sci. U.S.A.">
        <title>Trajectory and genomic determinants of fungal-pathogen speciation and host adaptation.</title>
        <authorList>
            <person name="Hu X."/>
            <person name="Xiao G."/>
            <person name="Zheng P."/>
            <person name="Shang Y."/>
            <person name="Su Y."/>
            <person name="Zhang X."/>
            <person name="Liu X."/>
            <person name="Zhan S."/>
            <person name="St Leger R.J."/>
            <person name="Wang C."/>
        </authorList>
    </citation>
    <scope>NUCLEOTIDE SEQUENCE [LARGE SCALE GENOMIC DNA]</scope>
    <source>
        <strain evidence="3 4">ARSEF 1941</strain>
    </source>
</reference>
<evidence type="ECO:0000256" key="2">
    <source>
        <dbReference type="PIRNR" id="PIRNR029171"/>
    </source>
</evidence>
<dbReference type="InterPro" id="IPR029058">
    <property type="entry name" value="AB_hydrolase_fold"/>
</dbReference>
<feature type="signal peptide" evidence="2">
    <location>
        <begin position="1"/>
        <end position="18"/>
    </location>
</feature>
<evidence type="ECO:0000313" key="3">
    <source>
        <dbReference type="EMBL" id="KHN97079.1"/>
    </source>
</evidence>
<name>A0A0B2WTU8_METAS</name>
<dbReference type="Proteomes" id="UP000030816">
    <property type="component" value="Unassembled WGS sequence"/>
</dbReference>
<keyword evidence="1" id="KW-0378">Hydrolase</keyword>
<dbReference type="GO" id="GO:0016042">
    <property type="term" value="P:lipid catabolic process"/>
    <property type="evidence" value="ECO:0007669"/>
    <property type="project" value="UniProtKB-UniRule"/>
</dbReference>
<dbReference type="PANTHER" id="PTHR34853">
    <property type="match status" value="1"/>
</dbReference>
<evidence type="ECO:0000313" key="4">
    <source>
        <dbReference type="Proteomes" id="UP000030816"/>
    </source>
</evidence>
<comment type="similarity">
    <text evidence="2">Belongs to the AB hydrolase superfamily. Lipase family.</text>
</comment>
<dbReference type="InterPro" id="IPR005152">
    <property type="entry name" value="Lipase_secreted"/>
</dbReference>
<dbReference type="HOGENOM" id="CLU_029538_5_0_1"/>
<proteinExistence type="inferred from homology"/>
<sequence>MLVARCLALLASLACASAVPLAERSGPLPPSQDAWYQVPRDIDAMEHGAILKHRKPPAPIAAFGVRPVNLQDAHQIMYKTTNSLNGSTAAVTTVLVPHNADMAKVLSYQSIVDSACVDCAPSYALQLGAKSSVVLGTFMTQAELFLIATLLDRGWVVVMSDYLGPNSAFLANVLAGHAVLDGIRAVTQSTALTGVHKDAKVALWGYSGGSVATGWAAELHASYAPELNLVGAALGGVVPSIPAVIKALNKSYAAGLLASGFLGLATEYPQFGDIVQEQVLPQHRPAFEKVRKQCLVADLEEFPFQDVVAMLRDPGLLTSGPLFDVFARVSLGKAAPRIPLYVYKPVHDEISPVADSDALVAFYCARGTPVQYERDWVSLHGTLLVTGAAKALSWLVDIVDGGSPPPAACSTSNVVSSLFDLEAVKVFPTAVLDALLALLGRPIGPLL</sequence>
<dbReference type="PANTHER" id="PTHR34853:SF5">
    <property type="entry name" value="LIP-DOMAIN-CONTAINING PROTEIN-RELATED"/>
    <property type="match status" value="1"/>
</dbReference>
<dbReference type="SUPFAM" id="SSF53474">
    <property type="entry name" value="alpha/beta-Hydrolases"/>
    <property type="match status" value="1"/>
</dbReference>
<dbReference type="Pfam" id="PF03583">
    <property type="entry name" value="LIP"/>
    <property type="match status" value="1"/>
</dbReference>
<dbReference type="GeneID" id="63739643"/>
<feature type="chain" id="PRO_5013436240" evidence="2">
    <location>
        <begin position="19"/>
        <end position="447"/>
    </location>
</feature>
<dbReference type="Gene3D" id="3.40.50.1820">
    <property type="entry name" value="alpha/beta hydrolase"/>
    <property type="match status" value="1"/>
</dbReference>
<dbReference type="GO" id="GO:0004806">
    <property type="term" value="F:triacylglycerol lipase activity"/>
    <property type="evidence" value="ECO:0007669"/>
    <property type="project" value="UniProtKB-UniRule"/>
</dbReference>
<keyword evidence="4" id="KW-1185">Reference proteome</keyword>
<organism evidence="3 4">
    <name type="scientific">Metarhizium album (strain ARSEF 1941)</name>
    <dbReference type="NCBI Taxonomy" id="1081103"/>
    <lineage>
        <taxon>Eukaryota</taxon>
        <taxon>Fungi</taxon>
        <taxon>Dikarya</taxon>
        <taxon>Ascomycota</taxon>
        <taxon>Pezizomycotina</taxon>
        <taxon>Sordariomycetes</taxon>
        <taxon>Hypocreomycetidae</taxon>
        <taxon>Hypocreales</taxon>
        <taxon>Clavicipitaceae</taxon>
        <taxon>Metarhizium</taxon>
    </lineage>
</organism>
<keyword evidence="2" id="KW-0732">Signal</keyword>